<protein>
    <submittedName>
        <fullName evidence="2">DNA-binding domain-containing protein</fullName>
    </submittedName>
</protein>
<dbReference type="EMBL" id="JAUOZU010000010">
    <property type="protein sequence ID" value="MDO6965304.1"/>
    <property type="molecule type" value="Genomic_DNA"/>
</dbReference>
<dbReference type="Gene3D" id="1.10.150.690">
    <property type="entry name" value="DUF2063"/>
    <property type="match status" value="1"/>
</dbReference>
<keyword evidence="3" id="KW-1185">Reference proteome</keyword>
<dbReference type="RefSeq" id="WP_304377233.1">
    <property type="nucleotide sequence ID" value="NZ_JAUOZU010000010.1"/>
</dbReference>
<dbReference type="InterPro" id="IPR018640">
    <property type="entry name" value="DUF2063"/>
</dbReference>
<reference evidence="2" key="2">
    <citation type="submission" date="2023-07" db="EMBL/GenBank/DDBJ databases">
        <authorList>
            <person name="Shen H."/>
        </authorList>
    </citation>
    <scope>NUCLEOTIDE SEQUENCE</scope>
    <source>
        <strain evidence="2">TNR-22</strain>
    </source>
</reference>
<dbReference type="Pfam" id="PF09836">
    <property type="entry name" value="DUF2063"/>
    <property type="match status" value="1"/>
</dbReference>
<gene>
    <name evidence="2" type="ORF">Q4481_15155</name>
</gene>
<dbReference type="Proteomes" id="UP001174932">
    <property type="component" value="Unassembled WGS sequence"/>
</dbReference>
<name>A0ABT8YPR0_9HYPH</name>
<keyword evidence="2" id="KW-0238">DNA-binding</keyword>
<accession>A0ABT8YPR0</accession>
<evidence type="ECO:0000313" key="2">
    <source>
        <dbReference type="EMBL" id="MDO6965304.1"/>
    </source>
</evidence>
<evidence type="ECO:0000259" key="1">
    <source>
        <dbReference type="Pfam" id="PF09836"/>
    </source>
</evidence>
<dbReference type="InterPro" id="IPR044922">
    <property type="entry name" value="DUF2063_N_sf"/>
</dbReference>
<sequence>MITSQHKARSGCAMADPLSCKTGQAAFATGLVDPEATLPVGLRSPSGGPMHRRYAVYRNNVTASLIEALGAIFPTVRNLVGETFFGGMAALYLRAHPPTSPLLFTYGATFADFIADFAPASDLPYLADVARLERLWLDCYHEADAAPLDPAALGGIPADLLPRLRFAPHPALRIAEFRFSAVSIVSRDRSRSPLDGFDPSVPEWVLITRPDCDVEIRHLDRAAACLFGALADGAPLGEASSRAMAIDPALPLAGLLQMAFEAGCFQSFILHEEQDR</sequence>
<feature type="domain" description="Putative DNA-binding" evidence="1">
    <location>
        <begin position="24"/>
        <end position="114"/>
    </location>
</feature>
<evidence type="ECO:0000313" key="3">
    <source>
        <dbReference type="Proteomes" id="UP001174932"/>
    </source>
</evidence>
<comment type="caution">
    <text evidence="2">The sequence shown here is derived from an EMBL/GenBank/DDBJ whole genome shotgun (WGS) entry which is preliminary data.</text>
</comment>
<reference evidence="2" key="1">
    <citation type="journal article" date="2015" name="Int. J. Syst. Evol. Microbiol.">
        <title>Rhizobium alvei sp. nov., isolated from a freshwater river.</title>
        <authorList>
            <person name="Sheu S.Y."/>
            <person name="Huang H.W."/>
            <person name="Young C.C."/>
            <person name="Chen W.M."/>
        </authorList>
    </citation>
    <scope>NUCLEOTIDE SEQUENCE</scope>
    <source>
        <strain evidence="2">TNR-22</strain>
    </source>
</reference>
<dbReference type="GO" id="GO:0003677">
    <property type="term" value="F:DNA binding"/>
    <property type="evidence" value="ECO:0007669"/>
    <property type="project" value="UniProtKB-KW"/>
</dbReference>
<proteinExistence type="predicted"/>
<organism evidence="2 3">
    <name type="scientific">Rhizobium alvei</name>
    <dbReference type="NCBI Taxonomy" id="1132659"/>
    <lineage>
        <taxon>Bacteria</taxon>
        <taxon>Pseudomonadati</taxon>
        <taxon>Pseudomonadota</taxon>
        <taxon>Alphaproteobacteria</taxon>
        <taxon>Hyphomicrobiales</taxon>
        <taxon>Rhizobiaceae</taxon>
        <taxon>Rhizobium/Agrobacterium group</taxon>
        <taxon>Rhizobium</taxon>
    </lineage>
</organism>